<dbReference type="Gene3D" id="3.40.50.1110">
    <property type="entry name" value="SGNH hydrolase"/>
    <property type="match status" value="1"/>
</dbReference>
<name>A0ABZ2KPF4_9BACT</name>
<dbReference type="InterPro" id="IPR036514">
    <property type="entry name" value="SGNH_hydro_sf"/>
</dbReference>
<proteinExistence type="predicted"/>
<dbReference type="EMBL" id="CP089982">
    <property type="protein sequence ID" value="WXA99949.1"/>
    <property type="molecule type" value="Genomic_DNA"/>
</dbReference>
<evidence type="ECO:0000256" key="1">
    <source>
        <dbReference type="SAM" id="MobiDB-lite"/>
    </source>
</evidence>
<feature type="compositionally biased region" description="Pro residues" evidence="1">
    <location>
        <begin position="21"/>
        <end position="41"/>
    </location>
</feature>
<gene>
    <name evidence="2" type="ORF">LZC95_24425</name>
</gene>
<feature type="region of interest" description="Disordered" evidence="1">
    <location>
        <begin position="17"/>
        <end position="57"/>
    </location>
</feature>
<accession>A0ABZ2KPF4</accession>
<dbReference type="SUPFAM" id="SSF52266">
    <property type="entry name" value="SGNH hydrolase"/>
    <property type="match status" value="1"/>
</dbReference>
<evidence type="ECO:0000313" key="3">
    <source>
        <dbReference type="Proteomes" id="UP001379533"/>
    </source>
</evidence>
<dbReference type="RefSeq" id="WP_394850590.1">
    <property type="nucleotide sequence ID" value="NZ_CP089982.1"/>
</dbReference>
<reference evidence="2 3" key="1">
    <citation type="submission" date="2021-12" db="EMBL/GenBank/DDBJ databases">
        <title>Discovery of the Pendulisporaceae a myxobacterial family with distinct sporulation behavior and unique specialized metabolism.</title>
        <authorList>
            <person name="Garcia R."/>
            <person name="Popoff A."/>
            <person name="Bader C.D."/>
            <person name="Loehr J."/>
            <person name="Walesch S."/>
            <person name="Walt C."/>
            <person name="Boldt J."/>
            <person name="Bunk B."/>
            <person name="Haeckl F.J.F.P.J."/>
            <person name="Gunesch A.P."/>
            <person name="Birkelbach J."/>
            <person name="Nuebel U."/>
            <person name="Pietschmann T."/>
            <person name="Bach T."/>
            <person name="Mueller R."/>
        </authorList>
    </citation>
    <scope>NUCLEOTIDE SEQUENCE [LARGE SCALE GENOMIC DNA]</scope>
    <source>
        <strain evidence="2 3">MSr12523</strain>
    </source>
</reference>
<dbReference type="CDD" id="cd00229">
    <property type="entry name" value="SGNH_hydrolase"/>
    <property type="match status" value="1"/>
</dbReference>
<dbReference type="Proteomes" id="UP001379533">
    <property type="component" value="Chromosome"/>
</dbReference>
<dbReference type="GO" id="GO:0016787">
    <property type="term" value="F:hydrolase activity"/>
    <property type="evidence" value="ECO:0007669"/>
    <property type="project" value="UniProtKB-KW"/>
</dbReference>
<sequence>MKLRFVLISLVILGCRKEEPPPPPAPESSSLPPPAAAPAPDPFQAADAGTQAEPPRLTPKDVHAVLHLGDSMVGFRRGLTLALEQRFKKESSAKFFSNSWTSAQIKSFDEDERLGKLIQKAKPDIIILNLGSNNVLNPNPEVLAGNIRSIVKKMQPAACYWLGPPLPIKAVQRDKGIRRVIAENIEPCKFFDTSRLVLERQTDHIHPTDRGGEVWADAVWHFIFDDEASHHVDSTEKGPYVDTKATHAKR</sequence>
<dbReference type="PROSITE" id="PS51257">
    <property type="entry name" value="PROKAR_LIPOPROTEIN"/>
    <property type="match status" value="1"/>
</dbReference>
<organism evidence="2 3">
    <name type="scientific">Pendulispora brunnea</name>
    <dbReference type="NCBI Taxonomy" id="2905690"/>
    <lineage>
        <taxon>Bacteria</taxon>
        <taxon>Pseudomonadati</taxon>
        <taxon>Myxococcota</taxon>
        <taxon>Myxococcia</taxon>
        <taxon>Myxococcales</taxon>
        <taxon>Sorangiineae</taxon>
        <taxon>Pendulisporaceae</taxon>
        <taxon>Pendulispora</taxon>
    </lineage>
</organism>
<evidence type="ECO:0000313" key="2">
    <source>
        <dbReference type="EMBL" id="WXA99949.1"/>
    </source>
</evidence>
<protein>
    <submittedName>
        <fullName evidence="2">SGNH/GDSL hydrolase family protein</fullName>
    </submittedName>
</protein>
<keyword evidence="3" id="KW-1185">Reference proteome</keyword>
<keyword evidence="2" id="KW-0378">Hydrolase</keyword>